<feature type="binding site" evidence="10">
    <location>
        <position position="80"/>
    </location>
    <ligand>
        <name>substrate</name>
    </ligand>
</feature>
<evidence type="ECO:0000256" key="9">
    <source>
        <dbReference type="ARBA" id="ARBA00023316"/>
    </source>
</evidence>
<accession>S9ZF52</accession>
<comment type="catalytic activity">
    <reaction evidence="1 10">
        <text>Hydrolysis of terminal non-reducing N-acetyl-D-hexosamine residues in N-acetyl-beta-D-hexosaminides.</text>
        <dbReference type="EC" id="3.2.1.52"/>
    </reaction>
</comment>
<comment type="function">
    <text evidence="10">Plays a role in peptidoglycan recycling by cleaving the terminal beta-1,4-linked N-acetylglucosamine (GlcNAc) from peptide-linked peptidoglycan fragments, giving rise to free GlcNAc, anhydro-N-acetylmuramic acid and anhydro-N-acetylmuramic acid-linked peptides.</text>
</comment>
<dbReference type="EC" id="3.2.1.52" evidence="10"/>
<dbReference type="GO" id="GO:0009254">
    <property type="term" value="P:peptidoglycan turnover"/>
    <property type="evidence" value="ECO:0007669"/>
    <property type="project" value="UniProtKB-UniRule"/>
</dbReference>
<dbReference type="InterPro" id="IPR022956">
    <property type="entry name" value="Beta_hexosaminidase_bac"/>
</dbReference>
<dbReference type="PROSITE" id="PS00775">
    <property type="entry name" value="GLYCOSYL_HYDROL_F3"/>
    <property type="match status" value="1"/>
</dbReference>
<keyword evidence="6 10" id="KW-0573">Peptidoglycan synthesis</keyword>
<evidence type="ECO:0000256" key="3">
    <source>
        <dbReference type="ARBA" id="ARBA00022618"/>
    </source>
</evidence>
<dbReference type="STRING" id="1348657.M622_02270"/>
<evidence type="ECO:0000256" key="1">
    <source>
        <dbReference type="ARBA" id="ARBA00001231"/>
    </source>
</evidence>
<dbReference type="NCBIfam" id="NF003740">
    <property type="entry name" value="PRK05337.1"/>
    <property type="match status" value="1"/>
</dbReference>
<evidence type="ECO:0000256" key="4">
    <source>
        <dbReference type="ARBA" id="ARBA00022801"/>
    </source>
</evidence>
<comment type="caution">
    <text evidence="13">The sequence shown here is derived from an EMBL/GenBank/DDBJ whole genome shotgun (WGS) entry which is preliminary data.</text>
</comment>
<proteinExistence type="inferred from homology"/>
<evidence type="ECO:0000256" key="2">
    <source>
        <dbReference type="ARBA" id="ARBA00022490"/>
    </source>
</evidence>
<comment type="similarity">
    <text evidence="10">Belongs to the glycosyl hydrolase 3 family. NagZ subfamily.</text>
</comment>
<dbReference type="AlphaFoldDB" id="S9ZF52"/>
<dbReference type="HAMAP" id="MF_00364">
    <property type="entry name" value="NagZ"/>
    <property type="match status" value="1"/>
</dbReference>
<keyword evidence="5 10" id="KW-0133">Cell shape</keyword>
<comment type="pathway">
    <text evidence="10">Cell wall biogenesis; peptidoglycan recycling.</text>
</comment>
<dbReference type="InterPro" id="IPR036962">
    <property type="entry name" value="Glyco_hydro_3_N_sf"/>
</dbReference>
<dbReference type="EMBL" id="ATJV01000048">
    <property type="protein sequence ID" value="EPZ16020.1"/>
    <property type="molecule type" value="Genomic_DNA"/>
</dbReference>
<dbReference type="InterPro" id="IPR019800">
    <property type="entry name" value="Glyco_hydro_3_AS"/>
</dbReference>
<dbReference type="PANTHER" id="PTHR30480:SF13">
    <property type="entry name" value="BETA-HEXOSAMINIDASE"/>
    <property type="match status" value="1"/>
</dbReference>
<dbReference type="GO" id="GO:0051301">
    <property type="term" value="P:cell division"/>
    <property type="evidence" value="ECO:0007669"/>
    <property type="project" value="UniProtKB-KW"/>
</dbReference>
<dbReference type="GO" id="GO:0008360">
    <property type="term" value="P:regulation of cell shape"/>
    <property type="evidence" value="ECO:0007669"/>
    <property type="project" value="UniProtKB-KW"/>
</dbReference>
<feature type="binding site" evidence="10">
    <location>
        <begin position="177"/>
        <end position="178"/>
    </location>
    <ligand>
        <name>substrate</name>
    </ligand>
</feature>
<evidence type="ECO:0000256" key="10">
    <source>
        <dbReference type="HAMAP-Rule" id="MF_00364"/>
    </source>
</evidence>
<evidence type="ECO:0000313" key="14">
    <source>
        <dbReference type="Proteomes" id="UP000015455"/>
    </source>
</evidence>
<dbReference type="Pfam" id="PF00933">
    <property type="entry name" value="Glyco_hydro_3"/>
    <property type="match status" value="1"/>
</dbReference>
<dbReference type="UniPathway" id="UPA00544"/>
<feature type="region of interest" description="Disordered" evidence="11">
    <location>
        <begin position="357"/>
        <end position="383"/>
    </location>
</feature>
<feature type="binding site" evidence="10">
    <location>
        <position position="147"/>
    </location>
    <ligand>
        <name>substrate</name>
    </ligand>
</feature>
<feature type="compositionally biased region" description="Basic and acidic residues" evidence="11">
    <location>
        <begin position="374"/>
        <end position="383"/>
    </location>
</feature>
<dbReference type="GO" id="GO:0009252">
    <property type="term" value="P:peptidoglycan biosynthetic process"/>
    <property type="evidence" value="ECO:0007669"/>
    <property type="project" value="UniProtKB-KW"/>
</dbReference>
<evidence type="ECO:0000256" key="8">
    <source>
        <dbReference type="ARBA" id="ARBA00023306"/>
    </source>
</evidence>
<dbReference type="GO" id="GO:0004563">
    <property type="term" value="F:beta-N-acetylhexosaminidase activity"/>
    <property type="evidence" value="ECO:0007669"/>
    <property type="project" value="UniProtKB-UniRule"/>
</dbReference>
<keyword evidence="2 10" id="KW-0963">Cytoplasm</keyword>
<keyword evidence="8 10" id="KW-0131">Cell cycle</keyword>
<dbReference type="InterPro" id="IPR017853">
    <property type="entry name" value="GH"/>
</dbReference>
<organism evidence="13 14">
    <name type="scientific">Thauera terpenica 58Eu</name>
    <dbReference type="NCBI Taxonomy" id="1348657"/>
    <lineage>
        <taxon>Bacteria</taxon>
        <taxon>Pseudomonadati</taxon>
        <taxon>Pseudomonadota</taxon>
        <taxon>Betaproteobacteria</taxon>
        <taxon>Rhodocyclales</taxon>
        <taxon>Zoogloeaceae</taxon>
        <taxon>Thauera</taxon>
    </lineage>
</organism>
<evidence type="ECO:0000259" key="12">
    <source>
        <dbReference type="Pfam" id="PF00933"/>
    </source>
</evidence>
<gene>
    <name evidence="10" type="primary">nagZ</name>
    <name evidence="13" type="ORF">M622_02270</name>
</gene>
<keyword evidence="9 10" id="KW-0961">Cell wall biogenesis/degradation</keyword>
<evidence type="ECO:0000256" key="7">
    <source>
        <dbReference type="ARBA" id="ARBA00023295"/>
    </source>
</evidence>
<dbReference type="PANTHER" id="PTHR30480">
    <property type="entry name" value="BETA-HEXOSAMINIDASE-RELATED"/>
    <property type="match status" value="1"/>
</dbReference>
<evidence type="ECO:0000256" key="6">
    <source>
        <dbReference type="ARBA" id="ARBA00022984"/>
    </source>
</evidence>
<keyword evidence="7 10" id="KW-0326">Glycosidase</keyword>
<dbReference type="PATRIC" id="fig|1348657.5.peg.1431"/>
<feature type="domain" description="Glycoside hydrolase family 3 N-terminal" evidence="12">
    <location>
        <begin position="22"/>
        <end position="299"/>
    </location>
</feature>
<dbReference type="GO" id="GO:0071555">
    <property type="term" value="P:cell wall organization"/>
    <property type="evidence" value="ECO:0007669"/>
    <property type="project" value="UniProtKB-KW"/>
</dbReference>
<keyword evidence="3 10" id="KW-0132">Cell division</keyword>
<dbReference type="SUPFAM" id="SSF51445">
    <property type="entry name" value="(Trans)glycosidases"/>
    <property type="match status" value="1"/>
</dbReference>
<sequence length="383" mass="41473">MNLSLPIHRPRGPVMIDVVGTVLTNDERERLLDPLVGGVILFARNFIGSDELCALTSEIRALRDPALIVAVDHEGGRVQRFRSEGFTRLPSMRSLGALWEQDHLGALEAAQATGFVLAAELRVHGVDLSFAPVLDLDYGVCSAIGSRAFHRDPQTVAALAQALVAGMAWAGMGAVGKHFPGHGWVEADSHHAVPLDERDFATVWEEDIAPYRHRLGRQLAGVMPAHVIYPRADPSAEPQPAGFSAFWLKEVLRDRLGFKGVIFSDDLNMEGARVAGDIVGRAKAAYGAGCDMLLVCNRPDLVAELLDRWAPIPDRDKLARLAAIVPATPAPPWLTDPFALELHAAYVHARERVAAIPDDSGSTPSMTAATIGEQRTERLPRNG</sequence>
<name>S9ZF52_9RHOO</name>
<dbReference type="Gene3D" id="3.20.20.300">
    <property type="entry name" value="Glycoside hydrolase, family 3, N-terminal domain"/>
    <property type="match status" value="1"/>
</dbReference>
<evidence type="ECO:0000256" key="11">
    <source>
        <dbReference type="SAM" id="MobiDB-lite"/>
    </source>
</evidence>
<feature type="binding site" evidence="10">
    <location>
        <position position="72"/>
    </location>
    <ligand>
        <name>substrate</name>
    </ligand>
</feature>
<dbReference type="GO" id="GO:0005975">
    <property type="term" value="P:carbohydrate metabolic process"/>
    <property type="evidence" value="ECO:0007669"/>
    <property type="project" value="InterPro"/>
</dbReference>
<keyword evidence="4 10" id="KW-0378">Hydrolase</keyword>
<feature type="active site" description="Nucleophile" evidence="10">
    <location>
        <position position="265"/>
    </location>
</feature>
<comment type="subcellular location">
    <subcellularLocation>
        <location evidence="10">Cytoplasm</location>
    </subcellularLocation>
</comment>
<evidence type="ECO:0000313" key="13">
    <source>
        <dbReference type="EMBL" id="EPZ16020.1"/>
    </source>
</evidence>
<dbReference type="Proteomes" id="UP000015455">
    <property type="component" value="Unassembled WGS sequence"/>
</dbReference>
<keyword evidence="14" id="KW-1185">Reference proteome</keyword>
<dbReference type="GO" id="GO:0005737">
    <property type="term" value="C:cytoplasm"/>
    <property type="evidence" value="ECO:0007669"/>
    <property type="project" value="UniProtKB-SubCell"/>
</dbReference>
<reference evidence="13 14" key="1">
    <citation type="submission" date="2013-06" db="EMBL/GenBank/DDBJ databases">
        <title>Draft genome sequence of Thauera terpenica.</title>
        <authorList>
            <person name="Liu B."/>
            <person name="Frostegard A.H."/>
            <person name="Shapleigh J.P."/>
        </authorList>
    </citation>
    <scope>NUCLEOTIDE SEQUENCE [LARGE SCALE GENOMIC DNA]</scope>
    <source>
        <strain evidence="13 14">58Eu</strain>
    </source>
</reference>
<feature type="active site" description="Proton donor/acceptor" evidence="10">
    <location>
        <position position="190"/>
    </location>
</feature>
<dbReference type="InterPro" id="IPR050226">
    <property type="entry name" value="NagZ_Beta-hexosaminidase"/>
</dbReference>
<feature type="site" description="Important for catalytic activity" evidence="10">
    <location>
        <position position="188"/>
    </location>
</feature>
<dbReference type="InterPro" id="IPR001764">
    <property type="entry name" value="Glyco_hydro_3_N"/>
</dbReference>
<evidence type="ECO:0000256" key="5">
    <source>
        <dbReference type="ARBA" id="ARBA00022960"/>
    </source>
</evidence>
<dbReference type="eggNOG" id="COG1472">
    <property type="taxonomic scope" value="Bacteria"/>
</dbReference>
<protein>
    <recommendedName>
        <fullName evidence="10">Beta-hexosaminidase</fullName>
        <ecNumber evidence="10">3.2.1.52</ecNumber>
    </recommendedName>
    <alternativeName>
        <fullName evidence="10">Beta-N-acetylhexosaminidase</fullName>
    </alternativeName>
    <alternativeName>
        <fullName evidence="10">N-acetyl-beta-glucosaminidase</fullName>
    </alternativeName>
</protein>